<dbReference type="Proteomes" id="UP001183202">
    <property type="component" value="Unassembled WGS sequence"/>
</dbReference>
<organism evidence="5 6">
    <name type="scientific">Pseudonocardia charpentierae</name>
    <dbReference type="NCBI Taxonomy" id="3075545"/>
    <lineage>
        <taxon>Bacteria</taxon>
        <taxon>Bacillati</taxon>
        <taxon>Actinomycetota</taxon>
        <taxon>Actinomycetes</taxon>
        <taxon>Pseudonocardiales</taxon>
        <taxon>Pseudonocardiaceae</taxon>
        <taxon>Pseudonocardia</taxon>
    </lineage>
</organism>
<protein>
    <submittedName>
        <fullName evidence="5">YafY family protein</fullName>
    </submittedName>
</protein>
<feature type="domain" description="HTH deoR-type" evidence="4">
    <location>
        <begin position="4"/>
        <end position="63"/>
    </location>
</feature>
<evidence type="ECO:0000259" key="4">
    <source>
        <dbReference type="PROSITE" id="PS51000"/>
    </source>
</evidence>
<dbReference type="PANTHER" id="PTHR34580:SF3">
    <property type="entry name" value="PROTEIN PAFB"/>
    <property type="match status" value="1"/>
</dbReference>
<dbReference type="PANTHER" id="PTHR34580">
    <property type="match status" value="1"/>
</dbReference>
<dbReference type="InterPro" id="IPR013196">
    <property type="entry name" value="HTH_11"/>
</dbReference>
<keyword evidence="2" id="KW-0804">Transcription</keyword>
<dbReference type="RefSeq" id="WP_311557223.1">
    <property type="nucleotide sequence ID" value="NZ_JAVREJ010000011.1"/>
</dbReference>
<keyword evidence="1" id="KW-0805">Transcription regulation</keyword>
<dbReference type="EMBL" id="JAVREJ010000011">
    <property type="protein sequence ID" value="MDT0351083.1"/>
    <property type="molecule type" value="Genomic_DNA"/>
</dbReference>
<dbReference type="InterPro" id="IPR028349">
    <property type="entry name" value="PafC-like"/>
</dbReference>
<keyword evidence="6" id="KW-1185">Reference proteome</keyword>
<comment type="caution">
    <text evidence="5">The sequence shown here is derived from an EMBL/GenBank/DDBJ whole genome shotgun (WGS) entry which is preliminary data.</text>
</comment>
<dbReference type="Pfam" id="PF25583">
    <property type="entry name" value="WCX"/>
    <property type="match status" value="1"/>
</dbReference>
<dbReference type="Gene3D" id="1.10.10.10">
    <property type="entry name" value="Winged helix-like DNA-binding domain superfamily/Winged helix DNA-binding domain"/>
    <property type="match status" value="1"/>
</dbReference>
<dbReference type="InterPro" id="IPR026881">
    <property type="entry name" value="WYL_dom"/>
</dbReference>
<dbReference type="InterPro" id="IPR051534">
    <property type="entry name" value="CBASS_pafABC_assoc_protein"/>
</dbReference>
<accession>A0ABU2NDG2</accession>
<name>A0ABU2NDG2_9PSEU</name>
<feature type="region of interest" description="Disordered" evidence="3">
    <location>
        <begin position="318"/>
        <end position="345"/>
    </location>
</feature>
<dbReference type="PIRSF" id="PIRSF016838">
    <property type="entry name" value="PafC"/>
    <property type="match status" value="1"/>
</dbReference>
<dbReference type="Pfam" id="PF13280">
    <property type="entry name" value="WYL"/>
    <property type="match status" value="1"/>
</dbReference>
<dbReference type="PROSITE" id="PS52050">
    <property type="entry name" value="WYL"/>
    <property type="match status" value="1"/>
</dbReference>
<dbReference type="InterPro" id="IPR057727">
    <property type="entry name" value="WCX_dom"/>
</dbReference>
<evidence type="ECO:0000256" key="2">
    <source>
        <dbReference type="ARBA" id="ARBA00023163"/>
    </source>
</evidence>
<reference evidence="6" key="1">
    <citation type="submission" date="2023-07" db="EMBL/GenBank/DDBJ databases">
        <title>30 novel species of actinomycetes from the DSMZ collection.</title>
        <authorList>
            <person name="Nouioui I."/>
        </authorList>
    </citation>
    <scope>NUCLEOTIDE SEQUENCE [LARGE SCALE GENOMIC DNA]</scope>
    <source>
        <strain evidence="6">DSM 45834</strain>
    </source>
</reference>
<proteinExistence type="predicted"/>
<evidence type="ECO:0000313" key="5">
    <source>
        <dbReference type="EMBL" id="MDT0351083.1"/>
    </source>
</evidence>
<evidence type="ECO:0000256" key="1">
    <source>
        <dbReference type="ARBA" id="ARBA00023015"/>
    </source>
</evidence>
<dbReference type="InterPro" id="IPR001034">
    <property type="entry name" value="DeoR_HTH"/>
</dbReference>
<evidence type="ECO:0000313" key="6">
    <source>
        <dbReference type="Proteomes" id="UP001183202"/>
    </source>
</evidence>
<dbReference type="SUPFAM" id="SSF46785">
    <property type="entry name" value="Winged helix' DNA-binding domain"/>
    <property type="match status" value="1"/>
</dbReference>
<sequence>MARPTSRVLALLELLQSGGTRTVAELADRLGVDERTVRRYVGHLLDMDVPVESVRGRYGGYRLAAGYRMPPLMLGDDEALAVLLGLIAGHRSGLLTASGTASETAAAKIRRMLPERLTHRLDALLAQVAFTGPAREAAAPDAGVLLALADAVQHSRPVRMRYVAGDGRRTQRTMHPYGLVAHAGRWYVSGLDVERGEERTFRVDRITDPRPLPGAFRPPSTYDPAERVLSGLARTPYRHEVSLRIQATAEQIRTRLPASVATIEELPDGWQRVEVRAEELDWVPGVLAMLDRPFVIERPKELRDLVRELAERLVRSAAGSVEHRPSRVGASPAPGRDHHRQVDRH</sequence>
<evidence type="ECO:0000256" key="3">
    <source>
        <dbReference type="SAM" id="MobiDB-lite"/>
    </source>
</evidence>
<dbReference type="InterPro" id="IPR036388">
    <property type="entry name" value="WH-like_DNA-bd_sf"/>
</dbReference>
<dbReference type="Pfam" id="PF08279">
    <property type="entry name" value="HTH_11"/>
    <property type="match status" value="1"/>
</dbReference>
<dbReference type="InterPro" id="IPR036390">
    <property type="entry name" value="WH_DNA-bd_sf"/>
</dbReference>
<dbReference type="PROSITE" id="PS51000">
    <property type="entry name" value="HTH_DEOR_2"/>
    <property type="match status" value="1"/>
</dbReference>
<gene>
    <name evidence="5" type="ORF">RM445_16250</name>
</gene>